<dbReference type="InterPro" id="IPR010288">
    <property type="entry name" value="EcsB_ABC"/>
</dbReference>
<feature type="transmembrane region" description="Helical" evidence="1">
    <location>
        <begin position="332"/>
        <end position="351"/>
    </location>
</feature>
<name>A0A4P8XGS8_9BACL</name>
<dbReference type="GO" id="GO:0016020">
    <property type="term" value="C:membrane"/>
    <property type="evidence" value="ECO:0007669"/>
    <property type="project" value="InterPro"/>
</dbReference>
<organism evidence="2 3">
    <name type="scientific">Paenibacillus algicola</name>
    <dbReference type="NCBI Taxonomy" id="2565926"/>
    <lineage>
        <taxon>Bacteria</taxon>
        <taxon>Bacillati</taxon>
        <taxon>Bacillota</taxon>
        <taxon>Bacilli</taxon>
        <taxon>Bacillales</taxon>
        <taxon>Paenibacillaceae</taxon>
        <taxon>Paenibacillus</taxon>
    </lineage>
</organism>
<feature type="transmembrane region" description="Helical" evidence="1">
    <location>
        <begin position="372"/>
        <end position="394"/>
    </location>
</feature>
<proteinExistence type="predicted"/>
<evidence type="ECO:0000313" key="2">
    <source>
        <dbReference type="EMBL" id="QCT01343.1"/>
    </source>
</evidence>
<keyword evidence="1" id="KW-0472">Membrane</keyword>
<dbReference type="RefSeq" id="WP_138224460.1">
    <property type="nucleotide sequence ID" value="NZ_CP040396.1"/>
</dbReference>
<evidence type="ECO:0000313" key="3">
    <source>
        <dbReference type="Proteomes" id="UP000300879"/>
    </source>
</evidence>
<gene>
    <name evidence="2" type="ORF">E6C60_0621</name>
</gene>
<feature type="transmembrane region" description="Helical" evidence="1">
    <location>
        <begin position="214"/>
        <end position="232"/>
    </location>
</feature>
<evidence type="ECO:0000256" key="1">
    <source>
        <dbReference type="SAM" id="Phobius"/>
    </source>
</evidence>
<feature type="transmembrane region" description="Helical" evidence="1">
    <location>
        <begin position="160"/>
        <end position="177"/>
    </location>
</feature>
<dbReference type="Pfam" id="PF05975">
    <property type="entry name" value="EcsB"/>
    <property type="match status" value="1"/>
</dbReference>
<keyword evidence="3" id="KW-1185">Reference proteome</keyword>
<dbReference type="Proteomes" id="UP000300879">
    <property type="component" value="Chromosome"/>
</dbReference>
<protein>
    <submittedName>
        <fullName evidence="2">ABC transporter EcsB</fullName>
    </submittedName>
</protein>
<dbReference type="EMBL" id="CP040396">
    <property type="protein sequence ID" value="QCT01343.1"/>
    <property type="molecule type" value="Genomic_DNA"/>
</dbReference>
<dbReference type="OrthoDB" id="2448479at2"/>
<sequence length="430" mass="48181">MKTRPENIPSPVQAAPRIRIHHPRQLFRRRLQHHFRQQWSAISSVVDKTVLLYLVMLGLPLGIGLYRDLWKVTLPPEVEQIPSLPAAIILLVLFSRGVLLFVDAADALFLRQQNRWMEVLRGRGLLYSVLAGNVLAGSITWLLLPLWYRVFHLEGWQLTGWAFLASGIGWNASLLTHTVKAKYAGLRKYTLAAGLRLSSLGIYIALLSLMGRHIPALFTAGAVFLGLSLWLMRTKARDPHTFTNDVKMDARSRVKLTDLLVTQALGRLPKVRSKTWLFRRSRRLYRSPAPDKRFASAGVKAFLRQQESLLLYLQMTSVGVPAVLVPPLFVKLIVYVLIMLIITYVLVLKWKGFSESSLAKVLPFTTQQEMQAGTLAVQTLLLLPCLLLSLVLGLSLAPGWLGLLIAATAGTAVILLLPHFMMRPSLGRRG</sequence>
<feature type="transmembrane region" description="Helical" evidence="1">
    <location>
        <begin position="50"/>
        <end position="66"/>
    </location>
</feature>
<feature type="transmembrane region" description="Helical" evidence="1">
    <location>
        <begin position="400"/>
        <end position="420"/>
    </location>
</feature>
<keyword evidence="1" id="KW-0812">Transmembrane</keyword>
<dbReference type="AlphaFoldDB" id="A0A4P8XGS8"/>
<feature type="transmembrane region" description="Helical" evidence="1">
    <location>
        <begin position="189"/>
        <end position="208"/>
    </location>
</feature>
<accession>A0A4P8XGS8</accession>
<reference evidence="2 3" key="1">
    <citation type="submission" date="2019-05" db="EMBL/GenBank/DDBJ databases">
        <authorList>
            <person name="Chen C."/>
        </authorList>
    </citation>
    <scope>NUCLEOTIDE SEQUENCE [LARGE SCALE GENOMIC DNA]</scope>
    <source>
        <strain evidence="2 3">HB172198</strain>
    </source>
</reference>
<feature type="transmembrane region" description="Helical" evidence="1">
    <location>
        <begin position="86"/>
        <end position="105"/>
    </location>
</feature>
<keyword evidence="1" id="KW-1133">Transmembrane helix</keyword>
<dbReference type="KEGG" id="palo:E6C60_0621"/>
<feature type="transmembrane region" description="Helical" evidence="1">
    <location>
        <begin position="125"/>
        <end position="148"/>
    </location>
</feature>